<dbReference type="InterPro" id="IPR002656">
    <property type="entry name" value="Acyl_transf_3_dom"/>
</dbReference>
<feature type="compositionally biased region" description="Polar residues" evidence="8">
    <location>
        <begin position="473"/>
        <end position="487"/>
    </location>
</feature>
<keyword evidence="6 9" id="KW-0472">Membrane</keyword>
<feature type="transmembrane region" description="Helical" evidence="9">
    <location>
        <begin position="88"/>
        <end position="108"/>
    </location>
</feature>
<dbReference type="InterPro" id="IPR036514">
    <property type="entry name" value="SGNH_hydro_sf"/>
</dbReference>
<evidence type="ECO:0000256" key="4">
    <source>
        <dbReference type="ARBA" id="ARBA00022692"/>
    </source>
</evidence>
<dbReference type="InterPro" id="IPR050879">
    <property type="entry name" value="Acyltransferase_3"/>
</dbReference>
<dbReference type="KEGG" id="ace:Acel_1457"/>
<evidence type="ECO:0000256" key="6">
    <source>
        <dbReference type="ARBA" id="ARBA00023136"/>
    </source>
</evidence>
<evidence type="ECO:0000313" key="12">
    <source>
        <dbReference type="Proteomes" id="UP000008221"/>
    </source>
</evidence>
<evidence type="ECO:0000256" key="5">
    <source>
        <dbReference type="ARBA" id="ARBA00022989"/>
    </source>
</evidence>
<comment type="subcellular location">
    <subcellularLocation>
        <location evidence="1">Cell membrane</location>
        <topology evidence="1">Multi-pass membrane protein</topology>
    </subcellularLocation>
</comment>
<dbReference type="EMBL" id="CP000481">
    <property type="protein sequence ID" value="ABK53229.1"/>
    <property type="molecule type" value="Genomic_DNA"/>
</dbReference>
<dbReference type="STRING" id="351607.Acel_1457"/>
<evidence type="ECO:0000256" key="9">
    <source>
        <dbReference type="SAM" id="Phobius"/>
    </source>
</evidence>
<feature type="transmembrane region" description="Helical" evidence="9">
    <location>
        <begin position="45"/>
        <end position="67"/>
    </location>
</feature>
<protein>
    <submittedName>
        <fullName evidence="11">Peptidoglycan-N-acetylmuramate O-acetyltransferase</fullName>
    </submittedName>
</protein>
<keyword evidence="5 9" id="KW-1133">Transmembrane helix</keyword>
<evidence type="ECO:0000256" key="7">
    <source>
        <dbReference type="ARBA" id="ARBA00023315"/>
    </source>
</evidence>
<gene>
    <name evidence="11" type="ordered locus">Acel_1457</name>
</gene>
<organism evidence="11 12">
    <name type="scientific">Acidothermus cellulolyticus (strain ATCC 43068 / DSM 8971 / 11B)</name>
    <dbReference type="NCBI Taxonomy" id="351607"/>
    <lineage>
        <taxon>Bacteria</taxon>
        <taxon>Bacillati</taxon>
        <taxon>Actinomycetota</taxon>
        <taxon>Actinomycetes</taxon>
        <taxon>Acidothermales</taxon>
        <taxon>Acidothermaceae</taxon>
        <taxon>Acidothermus</taxon>
    </lineage>
</organism>
<evidence type="ECO:0000256" key="2">
    <source>
        <dbReference type="ARBA" id="ARBA00022475"/>
    </source>
</evidence>
<name>A0LUW9_ACIC1</name>
<keyword evidence="7" id="KW-0012">Acyltransferase</keyword>
<keyword evidence="2" id="KW-1003">Cell membrane</keyword>
<evidence type="ECO:0000256" key="3">
    <source>
        <dbReference type="ARBA" id="ARBA00022679"/>
    </source>
</evidence>
<feature type="compositionally biased region" description="Low complexity" evidence="8">
    <location>
        <begin position="448"/>
        <end position="472"/>
    </location>
</feature>
<dbReference type="GO" id="GO:0009103">
    <property type="term" value="P:lipopolysaccharide biosynthetic process"/>
    <property type="evidence" value="ECO:0007669"/>
    <property type="project" value="TreeGrafter"/>
</dbReference>
<evidence type="ECO:0000256" key="1">
    <source>
        <dbReference type="ARBA" id="ARBA00004651"/>
    </source>
</evidence>
<feature type="transmembrane region" description="Helical" evidence="9">
    <location>
        <begin position="285"/>
        <end position="305"/>
    </location>
</feature>
<dbReference type="SUPFAM" id="SSF52266">
    <property type="entry name" value="SGNH hydrolase"/>
    <property type="match status" value="1"/>
</dbReference>
<feature type="transmembrane region" description="Helical" evidence="9">
    <location>
        <begin position="180"/>
        <end position="202"/>
    </location>
</feature>
<dbReference type="eggNOG" id="COG2755">
    <property type="taxonomic scope" value="Bacteria"/>
</dbReference>
<dbReference type="Gene3D" id="3.40.50.1110">
    <property type="entry name" value="SGNH hydrolase"/>
    <property type="match status" value="1"/>
</dbReference>
<dbReference type="InParanoid" id="A0LUW9"/>
<dbReference type="Proteomes" id="UP000008221">
    <property type="component" value="Chromosome"/>
</dbReference>
<keyword evidence="3 11" id="KW-0808">Transferase</keyword>
<dbReference type="eggNOG" id="COG1835">
    <property type="taxonomic scope" value="Bacteria"/>
</dbReference>
<feature type="compositionally biased region" description="Pro residues" evidence="8">
    <location>
        <begin position="437"/>
        <end position="447"/>
    </location>
</feature>
<feature type="transmembrane region" description="Helical" evidence="9">
    <location>
        <begin position="151"/>
        <end position="173"/>
    </location>
</feature>
<accession>A0LUW9</accession>
<dbReference type="AlphaFoldDB" id="A0LUW9"/>
<feature type="domain" description="Acyltransferase 3" evidence="10">
    <location>
        <begin position="21"/>
        <end position="345"/>
    </location>
</feature>
<evidence type="ECO:0000259" key="10">
    <source>
        <dbReference type="Pfam" id="PF01757"/>
    </source>
</evidence>
<reference evidence="11 12" key="1">
    <citation type="journal article" date="2009" name="Genome Res.">
        <title>Complete genome of the cellulolytic thermophile Acidothermus cellulolyticus 11B provides insights into its ecophysiological and evolutionary adaptations.</title>
        <authorList>
            <person name="Barabote R.D."/>
            <person name="Xie G."/>
            <person name="Leu D.H."/>
            <person name="Normand P."/>
            <person name="Necsulea A."/>
            <person name="Daubin V."/>
            <person name="Medigue C."/>
            <person name="Adney W.S."/>
            <person name="Xu X.C."/>
            <person name="Lapidus A."/>
            <person name="Parales R.E."/>
            <person name="Detter C."/>
            <person name="Pujic P."/>
            <person name="Bruce D."/>
            <person name="Lavire C."/>
            <person name="Challacombe J.F."/>
            <person name="Brettin T.S."/>
            <person name="Berry A.M."/>
        </authorList>
    </citation>
    <scope>NUCLEOTIDE SEQUENCE [LARGE SCALE GENOMIC DNA]</scope>
    <source>
        <strain evidence="12">ATCC 43068 / DSM 8971 / 11B</strain>
    </source>
</reference>
<dbReference type="PANTHER" id="PTHR23028">
    <property type="entry name" value="ACETYLTRANSFERASE"/>
    <property type="match status" value="1"/>
</dbReference>
<dbReference type="GO" id="GO:0016747">
    <property type="term" value="F:acyltransferase activity, transferring groups other than amino-acyl groups"/>
    <property type="evidence" value="ECO:0007669"/>
    <property type="project" value="InterPro"/>
</dbReference>
<feature type="transmembrane region" description="Helical" evidence="9">
    <location>
        <begin position="254"/>
        <end position="273"/>
    </location>
</feature>
<keyword evidence="4 9" id="KW-0812">Transmembrane</keyword>
<feature type="transmembrane region" description="Helical" evidence="9">
    <location>
        <begin position="390"/>
        <end position="411"/>
    </location>
</feature>
<dbReference type="PANTHER" id="PTHR23028:SF53">
    <property type="entry name" value="ACYL_TRANSF_3 DOMAIN-CONTAINING PROTEIN"/>
    <property type="match status" value="1"/>
</dbReference>
<proteinExistence type="predicted"/>
<dbReference type="GO" id="GO:0005886">
    <property type="term" value="C:plasma membrane"/>
    <property type="evidence" value="ECO:0007669"/>
    <property type="project" value="UniProtKB-SubCell"/>
</dbReference>
<feature type="region of interest" description="Disordered" evidence="8">
    <location>
        <begin position="437"/>
        <end position="497"/>
    </location>
</feature>
<evidence type="ECO:0000313" key="11">
    <source>
        <dbReference type="EMBL" id="ABK53229.1"/>
    </source>
</evidence>
<dbReference type="Pfam" id="PF01757">
    <property type="entry name" value="Acyl_transf_3"/>
    <property type="match status" value="1"/>
</dbReference>
<keyword evidence="12" id="KW-1185">Reference proteome</keyword>
<sequence length="645" mass="68683">MTGGVRSPATRVSGAPEKRLSGLDGLRGLAILGVLVYHADFRAARGGFLGVDVFFVISGFLITYLLVTERARAGVISLARFYARRARRLLPALFVMLAVLTGVLALFFPGDFREARGDIAAALGYFSNWWYVVHHRSYFVAIGRPPPLQHLWSLAVEEQFYLIWPLLLAVLCLGRPRPRLIAAVGVAGAVASAWWMRTLAVAGNVPYDTDGSRLYFGTDTHASSLLLGAAAAGVVSAIRASGGARTSRWARRRHVLAELAASAALITVILAMCRLGEFTPSLYRGGFFAVGVVTAVLVSLVTRPASILGRVLDNPPLRWMGTRSYGLYIWHWPVFVYTRPGLDWPLHGLTAAAARIAITVALAEASYRIVELPIRTRGWRVVAASFTSRALAPIAAGAAVAAILLVPLAAYRVTVDTAAEHHAVAVPAAAPTVVWPTPQPTPTPIPAASPSDPTGTPSPSPAASSPVRSPIATRTTHASTPSNTAQPSGPPPQVTAVGDSILIDATPALRHLCPSIEIYAVIGWQAHTMFEELRALHDSGRLGAIVVIEAGTNGPVSPDELSATLTLLDDRSRVVLVNDHMDRPWEPANNALFPQAAASHSNTVVADWDTMANHHPEWLTPDGVHLQPAGVQPYAAMIQQAAGCG</sequence>
<dbReference type="CDD" id="cd01840">
    <property type="entry name" value="SGNH_hydrolase_yrhL_like"/>
    <property type="match status" value="1"/>
</dbReference>
<evidence type="ECO:0000256" key="8">
    <source>
        <dbReference type="SAM" id="MobiDB-lite"/>
    </source>
</evidence>
<dbReference type="HOGENOM" id="CLU_005679_11_2_11"/>
<feature type="transmembrane region" description="Helical" evidence="9">
    <location>
        <begin position="222"/>
        <end position="242"/>
    </location>
</feature>